<dbReference type="Gene3D" id="1.10.45.10">
    <property type="entry name" value="Vanillyl-alcohol Oxidase, Chain A, domain 4"/>
    <property type="match status" value="1"/>
</dbReference>
<dbReference type="OrthoDB" id="9815648at2"/>
<evidence type="ECO:0000256" key="4">
    <source>
        <dbReference type="ARBA" id="ARBA00022827"/>
    </source>
</evidence>
<organism evidence="6 7">
    <name type="scientific">Acidomonas methanolica NBRC 104435</name>
    <dbReference type="NCBI Taxonomy" id="1231351"/>
    <lineage>
        <taxon>Bacteria</taxon>
        <taxon>Pseudomonadati</taxon>
        <taxon>Pseudomonadota</taxon>
        <taxon>Alphaproteobacteria</taxon>
        <taxon>Acetobacterales</taxon>
        <taxon>Acetobacteraceae</taxon>
        <taxon>Acidomonas</taxon>
    </lineage>
</organism>
<dbReference type="Pfam" id="PF02913">
    <property type="entry name" value="FAD-oxidase_C"/>
    <property type="match status" value="1"/>
</dbReference>
<dbReference type="Gene3D" id="3.30.465.10">
    <property type="match status" value="1"/>
</dbReference>
<dbReference type="InterPro" id="IPR036318">
    <property type="entry name" value="FAD-bd_PCMH-like_sf"/>
</dbReference>
<proteinExistence type="inferred from homology"/>
<comment type="similarity">
    <text evidence="2">Belongs to the FAD-binding oxidoreductase/transferase type 4 family.</text>
</comment>
<dbReference type="PROSITE" id="PS51387">
    <property type="entry name" value="FAD_PCMH"/>
    <property type="match status" value="1"/>
</dbReference>
<evidence type="ECO:0000256" key="3">
    <source>
        <dbReference type="ARBA" id="ARBA00022630"/>
    </source>
</evidence>
<comment type="caution">
    <text evidence="6">The sequence shown here is derived from an EMBL/GenBank/DDBJ whole genome shotgun (WGS) entry which is preliminary data.</text>
</comment>
<dbReference type="Gene3D" id="3.30.43.10">
    <property type="entry name" value="Uridine Diphospho-n-acetylenolpyruvylglucosamine Reductase, domain 2"/>
    <property type="match status" value="1"/>
</dbReference>
<sequence length="479" mass="50604">MTESRAHLLSRLADLLGPKGLLTESDAIAPYTRDWRSLFEGPALAVLRPASTEELCAALRHIARHPERIDLVPQGGNTGLCGGATPLPAGRQSAPEMIVSLERMRAVAPVDRTDGTLLAEAGVTLAAAQDAAAAAGMVLPLSIASEGSAQIGGIVATNAGGSKALRYGSARELVAGLEAVLVDGTRLDLLRSLRKDNTGYALRQLLVGSEGTLAFITRARLRLRPALSRREVAFCALPDAAAVIRLFDLFQSRAGDVLEAFEFIAGAAMEVALAHLDGLTFPLAEPADAYVLVELAGQETTLRETMESVLEAALEGDIVTDAVLGDSEARKAALWKLREEQSEAQRLAGASIKHDISVPVPSVPELIDRATAACRALLPGVRVCPFGHVGDGNIHFNLVQPEGMDPAAFLREGEAMTDAIHDVVHALGGSFSAEHGVGQLKTEMMESWRGGAELALMRRIKAAFDPDGRLNPGKVIPLD</sequence>
<keyword evidence="7" id="KW-1185">Reference proteome</keyword>
<evidence type="ECO:0000313" key="6">
    <source>
        <dbReference type="EMBL" id="GAJ29217.1"/>
    </source>
</evidence>
<protein>
    <submittedName>
        <fullName evidence="6">D-lactate dehydrogenase/oxidoreductase</fullName>
    </submittedName>
</protein>
<accession>A0A023D518</accession>
<evidence type="ECO:0000256" key="1">
    <source>
        <dbReference type="ARBA" id="ARBA00001974"/>
    </source>
</evidence>
<dbReference type="FunFam" id="1.10.45.10:FF:000001">
    <property type="entry name" value="D-lactate dehydrogenase mitochondrial"/>
    <property type="match status" value="1"/>
</dbReference>
<evidence type="ECO:0000313" key="7">
    <source>
        <dbReference type="Proteomes" id="UP000019760"/>
    </source>
</evidence>
<dbReference type="Gene3D" id="3.30.70.2190">
    <property type="match status" value="1"/>
</dbReference>
<dbReference type="InterPro" id="IPR016169">
    <property type="entry name" value="FAD-bd_PCMH_sub2"/>
</dbReference>
<feature type="domain" description="FAD-binding PCMH-type" evidence="5">
    <location>
        <begin position="39"/>
        <end position="226"/>
    </location>
</feature>
<dbReference type="InterPro" id="IPR051264">
    <property type="entry name" value="FAD-oxidored/transferase_4"/>
</dbReference>
<dbReference type="SUPFAM" id="SSF56176">
    <property type="entry name" value="FAD-binding/transporter-associated domain-like"/>
    <property type="match status" value="1"/>
</dbReference>
<dbReference type="InterPro" id="IPR016167">
    <property type="entry name" value="FAD-bd_PCMH_sub1"/>
</dbReference>
<gene>
    <name evidence="6" type="ORF">Amme_054_019</name>
</gene>
<dbReference type="RefSeq" id="WP_042058798.1">
    <property type="nucleotide sequence ID" value="NZ_BAND01000054.1"/>
</dbReference>
<dbReference type="InterPro" id="IPR004113">
    <property type="entry name" value="FAD-bd_oxidored_4_C"/>
</dbReference>
<name>A0A023D518_ACIMT</name>
<dbReference type="PANTHER" id="PTHR43716:SF2">
    <property type="entry name" value="BLL6224 PROTEIN"/>
    <property type="match status" value="1"/>
</dbReference>
<dbReference type="Pfam" id="PF01565">
    <property type="entry name" value="FAD_binding_4"/>
    <property type="match status" value="1"/>
</dbReference>
<reference evidence="6 7" key="2">
    <citation type="journal article" date="2014" name="FEMS Microbiol. Lett.">
        <title>Draft genomic DNA sequence of the facultatively methylotrophic bacterium Acidomonas methanolica type strain MB58.</title>
        <authorList>
            <person name="Higashiura N."/>
            <person name="Hadano H."/>
            <person name="Hirakawa H."/>
            <person name="Matsutani M."/>
            <person name="Takabe S."/>
            <person name="Matsushita K."/>
            <person name="Azuma Y."/>
        </authorList>
    </citation>
    <scope>NUCLEOTIDE SEQUENCE [LARGE SCALE GENOMIC DNA]</scope>
    <source>
        <strain evidence="6 7">MB58</strain>
    </source>
</reference>
<dbReference type="PANTHER" id="PTHR43716">
    <property type="entry name" value="D-2-HYDROXYGLUTARATE DEHYDROGENASE, MITOCHONDRIAL"/>
    <property type="match status" value="1"/>
</dbReference>
<dbReference type="SUPFAM" id="SSF55103">
    <property type="entry name" value="FAD-linked oxidases, C-terminal domain"/>
    <property type="match status" value="1"/>
</dbReference>
<dbReference type="GO" id="GO:0071949">
    <property type="term" value="F:FAD binding"/>
    <property type="evidence" value="ECO:0007669"/>
    <property type="project" value="InterPro"/>
</dbReference>
<comment type="cofactor">
    <cofactor evidence="1">
        <name>FAD</name>
        <dbReference type="ChEBI" id="CHEBI:57692"/>
    </cofactor>
</comment>
<dbReference type="InterPro" id="IPR006094">
    <property type="entry name" value="Oxid_FAD_bind_N"/>
</dbReference>
<keyword evidence="4" id="KW-0274">FAD</keyword>
<dbReference type="InterPro" id="IPR016166">
    <property type="entry name" value="FAD-bd_PCMH"/>
</dbReference>
<dbReference type="AlphaFoldDB" id="A0A023D518"/>
<dbReference type="Gene3D" id="3.30.70.2740">
    <property type="match status" value="1"/>
</dbReference>
<dbReference type="GO" id="GO:0003824">
    <property type="term" value="F:catalytic activity"/>
    <property type="evidence" value="ECO:0007669"/>
    <property type="project" value="InterPro"/>
</dbReference>
<evidence type="ECO:0000259" key="5">
    <source>
        <dbReference type="PROSITE" id="PS51387"/>
    </source>
</evidence>
<dbReference type="Proteomes" id="UP000019760">
    <property type="component" value="Unassembled WGS sequence"/>
</dbReference>
<dbReference type="InterPro" id="IPR016171">
    <property type="entry name" value="Vanillyl_alc_oxidase_C-sub2"/>
</dbReference>
<reference evidence="7" key="1">
    <citation type="journal article" date="2014" name="FEMS Microbiol. Lett.">
        <title>Draft Genomic DNA Sequence of the Facultatively Methylotrophic Bacterium Acidomonas methanolica type strain MB58.</title>
        <authorList>
            <person name="Higashiura N."/>
            <person name="Hadano H."/>
            <person name="Hirakawa H."/>
            <person name="Matsutani M."/>
            <person name="Takabe S."/>
            <person name="Matsushita K."/>
            <person name="Azuma Y."/>
        </authorList>
    </citation>
    <scope>NUCLEOTIDE SEQUENCE [LARGE SCALE GENOMIC DNA]</scope>
    <source>
        <strain evidence="7">MB58</strain>
    </source>
</reference>
<dbReference type="InterPro" id="IPR016164">
    <property type="entry name" value="FAD-linked_Oxase-like_C"/>
</dbReference>
<evidence type="ECO:0000256" key="2">
    <source>
        <dbReference type="ARBA" id="ARBA00008000"/>
    </source>
</evidence>
<keyword evidence="3" id="KW-0285">Flavoprotein</keyword>
<dbReference type="EMBL" id="BAND01000054">
    <property type="protein sequence ID" value="GAJ29217.1"/>
    <property type="molecule type" value="Genomic_DNA"/>
</dbReference>
<dbReference type="GO" id="GO:0022904">
    <property type="term" value="P:respiratory electron transport chain"/>
    <property type="evidence" value="ECO:0007669"/>
    <property type="project" value="TreeGrafter"/>
</dbReference>